<dbReference type="EMBL" id="JACIIK010000007">
    <property type="protein sequence ID" value="MBB6203577.1"/>
    <property type="molecule type" value="Genomic_DNA"/>
</dbReference>
<comment type="caution">
    <text evidence="2">The sequence shown here is derived from an EMBL/GenBank/DDBJ whole genome shotgun (WGS) entry which is preliminary data.</text>
</comment>
<accession>A0AAW3V129</accession>
<dbReference type="Proteomes" id="UP000518681">
    <property type="component" value="Unassembled WGS sequence"/>
</dbReference>
<name>A0AAW3V129_9BURK</name>
<feature type="signal peptide" evidence="1">
    <location>
        <begin position="1"/>
        <end position="19"/>
    </location>
</feature>
<organism evidence="2 3">
    <name type="scientific">Paraburkholderia fungorum</name>
    <dbReference type="NCBI Taxonomy" id="134537"/>
    <lineage>
        <taxon>Bacteria</taxon>
        <taxon>Pseudomonadati</taxon>
        <taxon>Pseudomonadota</taxon>
        <taxon>Betaproteobacteria</taxon>
        <taxon>Burkholderiales</taxon>
        <taxon>Burkholderiaceae</taxon>
        <taxon>Paraburkholderia</taxon>
    </lineage>
</organism>
<evidence type="ECO:0000313" key="2">
    <source>
        <dbReference type="EMBL" id="MBB6203577.1"/>
    </source>
</evidence>
<reference evidence="2 3" key="1">
    <citation type="submission" date="2020-08" db="EMBL/GenBank/DDBJ databases">
        <title>Genomic Encyclopedia of Type Strains, Phase IV (KMG-V): Genome sequencing to study the core and pangenomes of soil and plant-associated prokaryotes.</title>
        <authorList>
            <person name="Whitman W."/>
        </authorList>
    </citation>
    <scope>NUCLEOTIDE SEQUENCE [LARGE SCALE GENOMIC DNA]</scope>
    <source>
        <strain evidence="2 3">SEMIA 4013</strain>
    </source>
</reference>
<keyword evidence="1" id="KW-0732">Signal</keyword>
<evidence type="ECO:0000256" key="1">
    <source>
        <dbReference type="SAM" id="SignalP"/>
    </source>
</evidence>
<gene>
    <name evidence="2" type="ORF">GGD69_004455</name>
</gene>
<evidence type="ECO:0000313" key="3">
    <source>
        <dbReference type="Proteomes" id="UP000518681"/>
    </source>
</evidence>
<protein>
    <submittedName>
        <fullName evidence="2">Uncharacterized protein</fullName>
    </submittedName>
</protein>
<feature type="chain" id="PRO_5043744561" evidence="1">
    <location>
        <begin position="20"/>
        <end position="89"/>
    </location>
</feature>
<sequence>MVFKGLCTAFIAVVLSAAAASVCEAQYSTRWIANTHGTATTRVGNVARSMWVAPEGEIYTASMWDEGEGGIAIYQNGQNIGCKRLAIPS</sequence>
<dbReference type="AlphaFoldDB" id="A0AAW3V129"/>
<proteinExistence type="predicted"/>